<keyword evidence="3" id="KW-1185">Reference proteome</keyword>
<evidence type="ECO:0000313" key="2">
    <source>
        <dbReference type="EMBL" id="ORY29679.1"/>
    </source>
</evidence>
<name>A0A1Y2B4B7_9TREE</name>
<protein>
    <recommendedName>
        <fullName evidence="1">DUF427 domain-containing protein</fullName>
    </recommendedName>
</protein>
<dbReference type="InterPro" id="IPR007361">
    <property type="entry name" value="DUF427"/>
</dbReference>
<dbReference type="Pfam" id="PF04248">
    <property type="entry name" value="NTP_transf_9"/>
    <property type="match status" value="1"/>
</dbReference>
<proteinExistence type="predicted"/>
<dbReference type="PANTHER" id="PTHR34310:SF5">
    <property type="entry name" value="DUF427 DOMAIN PROTEIN (AFU_ORTHOLOGUE AFUA_3G02220)"/>
    <property type="match status" value="1"/>
</dbReference>
<comment type="caution">
    <text evidence="2">The sequence shown here is derived from an EMBL/GenBank/DDBJ whole genome shotgun (WGS) entry which is preliminary data.</text>
</comment>
<dbReference type="STRING" id="71784.A0A1Y2B4B7"/>
<feature type="domain" description="DUF427" evidence="1">
    <location>
        <begin position="11"/>
        <end position="96"/>
    </location>
</feature>
<organism evidence="2 3">
    <name type="scientific">Naematelia encephala</name>
    <dbReference type="NCBI Taxonomy" id="71784"/>
    <lineage>
        <taxon>Eukaryota</taxon>
        <taxon>Fungi</taxon>
        <taxon>Dikarya</taxon>
        <taxon>Basidiomycota</taxon>
        <taxon>Agaricomycotina</taxon>
        <taxon>Tremellomycetes</taxon>
        <taxon>Tremellales</taxon>
        <taxon>Naemateliaceae</taxon>
        <taxon>Naematelia</taxon>
    </lineage>
</organism>
<dbReference type="Gene3D" id="2.170.150.40">
    <property type="entry name" value="Domain of unknown function (DUF427)"/>
    <property type="match status" value="1"/>
</dbReference>
<dbReference type="PANTHER" id="PTHR34310">
    <property type="entry name" value="DUF427 DOMAIN PROTEIN (AFU_ORTHOLOGUE AFUA_3G02220)"/>
    <property type="match status" value="1"/>
</dbReference>
<evidence type="ECO:0000259" key="1">
    <source>
        <dbReference type="Pfam" id="PF04248"/>
    </source>
</evidence>
<dbReference type="AlphaFoldDB" id="A0A1Y2B4B7"/>
<reference evidence="2 3" key="1">
    <citation type="submission" date="2016-07" db="EMBL/GenBank/DDBJ databases">
        <title>Pervasive Adenine N6-methylation of Active Genes in Fungi.</title>
        <authorList>
            <consortium name="DOE Joint Genome Institute"/>
            <person name="Mondo S.J."/>
            <person name="Dannebaum R.O."/>
            <person name="Kuo R.C."/>
            <person name="Labutti K."/>
            <person name="Haridas S."/>
            <person name="Kuo A."/>
            <person name="Salamov A."/>
            <person name="Ahrendt S.R."/>
            <person name="Lipzen A."/>
            <person name="Sullivan W."/>
            <person name="Andreopoulos W.B."/>
            <person name="Clum A."/>
            <person name="Lindquist E."/>
            <person name="Daum C."/>
            <person name="Ramamoorthy G.K."/>
            <person name="Gryganskyi A."/>
            <person name="Culley D."/>
            <person name="Magnuson J.K."/>
            <person name="James T.Y."/>
            <person name="O'Malley M.A."/>
            <person name="Stajich J.E."/>
            <person name="Spatafora J.W."/>
            <person name="Visel A."/>
            <person name="Grigoriev I.V."/>
        </authorList>
    </citation>
    <scope>NUCLEOTIDE SEQUENCE [LARGE SCALE GENOMIC DNA]</scope>
    <source>
        <strain evidence="2 3">68-887.2</strain>
    </source>
</reference>
<dbReference type="InterPro" id="IPR038694">
    <property type="entry name" value="DUF427_sf"/>
</dbReference>
<sequence length="110" mass="12159">MADAQTAILLEDKILAKAMTSDLEKVEGNWYFKEAALIDRSKYSASNTHTTCPWKGVASYYNYTTDEGKEIKDIAWFYPHPKAGAEQVAGRVAFYVGKVPGLKVGVPPID</sequence>
<gene>
    <name evidence="2" type="ORF">BCR39DRAFT_531633</name>
</gene>
<dbReference type="EMBL" id="MCFC01000024">
    <property type="protein sequence ID" value="ORY29679.1"/>
    <property type="molecule type" value="Genomic_DNA"/>
</dbReference>
<accession>A0A1Y2B4B7</accession>
<evidence type="ECO:0000313" key="3">
    <source>
        <dbReference type="Proteomes" id="UP000193986"/>
    </source>
</evidence>
<dbReference type="OrthoDB" id="18996at2759"/>
<dbReference type="Proteomes" id="UP000193986">
    <property type="component" value="Unassembled WGS sequence"/>
</dbReference>
<dbReference type="InParanoid" id="A0A1Y2B4B7"/>